<dbReference type="AlphaFoldDB" id="A0A5E4GH83"/>
<reference evidence="4" key="2">
    <citation type="journal article" date="2020" name="Plant J.">
        <title>Transposons played a major role in the diversification between the closely related almond and peach genomes: results from the almond genome sequence.</title>
        <authorList>
            <person name="Alioto T."/>
            <person name="Alexiou K.G."/>
            <person name="Bardil A."/>
            <person name="Barteri F."/>
            <person name="Castanera R."/>
            <person name="Cruz F."/>
            <person name="Dhingra A."/>
            <person name="Duval H."/>
            <person name="Fernandez I Marti A."/>
            <person name="Frias L."/>
            <person name="Galan B."/>
            <person name="Garcia J.L."/>
            <person name="Howad W."/>
            <person name="Gomez-Garrido J."/>
            <person name="Gut M."/>
            <person name="Julca I."/>
            <person name="Morata J."/>
            <person name="Puigdomenech P."/>
            <person name="Ribeca P."/>
            <person name="Rubio Cabetas M.J."/>
            <person name="Vlasova A."/>
            <person name="Wirthensohn M."/>
            <person name="Garcia-Mas J."/>
            <person name="Gabaldon T."/>
            <person name="Casacuberta J.M."/>
            <person name="Arus P."/>
        </authorList>
    </citation>
    <scope>NUCLEOTIDE SEQUENCE [LARGE SCALE GENOMIC DNA]</scope>
    <source>
        <strain evidence="4">cv. Texas</strain>
    </source>
</reference>
<reference evidence="2 5" key="3">
    <citation type="journal article" date="2022" name="G3 (Bethesda)">
        <title>Whole-genome sequence and methylome profiling of the almond [Prunus dulcis (Mill.) D.A. Webb] cultivar 'Nonpareil'.</title>
        <authorList>
            <person name="D'Amico-Willman K.M."/>
            <person name="Ouma W.Z."/>
            <person name="Meulia T."/>
            <person name="Sideli G.M."/>
            <person name="Gradziel T.M."/>
            <person name="Fresnedo-Ramirez J."/>
        </authorList>
    </citation>
    <scope>NUCLEOTIDE SEQUENCE [LARGE SCALE GENOMIC DNA]</scope>
    <source>
        <strain evidence="2">Clone GOH B32 T37-40</strain>
    </source>
</reference>
<dbReference type="OMA" id="WRIMINC"/>
<evidence type="ECO:0000313" key="2">
    <source>
        <dbReference type="EMBL" id="KAI5333931.1"/>
    </source>
</evidence>
<reference evidence="3" key="1">
    <citation type="submission" date="2019-07" db="EMBL/GenBank/DDBJ databases">
        <authorList>
            <person name="Alioto T."/>
            <person name="Alioto T."/>
            <person name="Gomez Garrido J."/>
        </authorList>
    </citation>
    <scope>NUCLEOTIDE SEQUENCE</scope>
</reference>
<dbReference type="Proteomes" id="UP000327085">
    <property type="component" value="Chromosome 4"/>
</dbReference>
<evidence type="ECO:0000313" key="5">
    <source>
        <dbReference type="Proteomes" id="UP001054821"/>
    </source>
</evidence>
<dbReference type="EMBL" id="JAJFAZ020000004">
    <property type="protein sequence ID" value="KAI5333931.1"/>
    <property type="molecule type" value="Genomic_DNA"/>
</dbReference>
<accession>A0A5E4GH83</accession>
<evidence type="ECO:0000313" key="3">
    <source>
        <dbReference type="EMBL" id="VVA39010.1"/>
    </source>
</evidence>
<feature type="compositionally biased region" description="Acidic residues" evidence="1">
    <location>
        <begin position="21"/>
        <end position="37"/>
    </location>
</feature>
<dbReference type="Proteomes" id="UP001054821">
    <property type="component" value="Chromosome 4"/>
</dbReference>
<evidence type="ECO:0000313" key="4">
    <source>
        <dbReference type="Proteomes" id="UP000327085"/>
    </source>
</evidence>
<evidence type="ECO:0000256" key="1">
    <source>
        <dbReference type="SAM" id="MobiDB-lite"/>
    </source>
</evidence>
<protein>
    <submittedName>
        <fullName evidence="3">PREDICTED: LOC110764017</fullName>
    </submittedName>
</protein>
<dbReference type="Gramene" id="VVA39010">
    <property type="protein sequence ID" value="VVA39010"/>
    <property type="gene ID" value="Prudul26B031045"/>
</dbReference>
<proteinExistence type="predicted"/>
<gene>
    <name evidence="3" type="ORF">ALMOND_2B031045</name>
    <name evidence="2" type="ORF">L3X38_024063</name>
</gene>
<organism evidence="3 4">
    <name type="scientific">Prunus dulcis</name>
    <name type="common">Almond</name>
    <name type="synonym">Amygdalus dulcis</name>
    <dbReference type="NCBI Taxonomy" id="3755"/>
    <lineage>
        <taxon>Eukaryota</taxon>
        <taxon>Viridiplantae</taxon>
        <taxon>Streptophyta</taxon>
        <taxon>Embryophyta</taxon>
        <taxon>Tracheophyta</taxon>
        <taxon>Spermatophyta</taxon>
        <taxon>Magnoliopsida</taxon>
        <taxon>eudicotyledons</taxon>
        <taxon>Gunneridae</taxon>
        <taxon>Pentapetalae</taxon>
        <taxon>rosids</taxon>
        <taxon>fabids</taxon>
        <taxon>Rosales</taxon>
        <taxon>Rosaceae</taxon>
        <taxon>Amygdaloideae</taxon>
        <taxon>Amygdaleae</taxon>
        <taxon>Prunus</taxon>
    </lineage>
</organism>
<keyword evidence="5" id="KW-1185">Reference proteome</keyword>
<feature type="region of interest" description="Disordered" evidence="1">
    <location>
        <begin position="1"/>
        <end position="37"/>
    </location>
</feature>
<dbReference type="InParanoid" id="A0A5E4GH83"/>
<sequence>MSDDSEREIQSTTSPHAFSGEDLESAEALGMDDESTESEYLVEGLIVERGKVREEGQSVSSRGEAYREMQRNYVTLEAVANQVLGITQASEVSSSGQGDASESGTVVVASAGMSVPVGFPLPRRNKFSIYELEQLKVDFQIPECVGLRLPTPTEEARYPPEGFVMVFSAMFMSGLKLSLHPWVQMILARLGYALGQYNPNFWIILHGVFIAWWLAKHGESSFEQFMHLYSVSKQQGNFGWVQVNYQKMKEIRYFIGHKPSSQKMWRNRWFLAFGDWSVGLEGWPADTCLCIFSR</sequence>
<name>A0A5E4GH83_PRUDU</name>
<dbReference type="EMBL" id="CABIKO010000724">
    <property type="protein sequence ID" value="VVA39010.1"/>
    <property type="molecule type" value="Genomic_DNA"/>
</dbReference>